<dbReference type="Proteomes" id="UP000308652">
    <property type="component" value="Unassembled WGS sequence"/>
</dbReference>
<evidence type="ECO:0000313" key="3">
    <source>
        <dbReference type="Proteomes" id="UP000308652"/>
    </source>
</evidence>
<feature type="transmembrane region" description="Helical" evidence="1">
    <location>
        <begin position="149"/>
        <end position="171"/>
    </location>
</feature>
<keyword evidence="1" id="KW-0812">Transmembrane</keyword>
<keyword evidence="3" id="KW-1185">Reference proteome</keyword>
<name>A0A5C3M650_9AGAR</name>
<keyword evidence="1" id="KW-1133">Transmembrane helix</keyword>
<evidence type="ECO:0000313" key="2">
    <source>
        <dbReference type="EMBL" id="TFK40153.1"/>
    </source>
</evidence>
<dbReference type="OrthoDB" id="3358294at2759"/>
<gene>
    <name evidence="2" type="ORF">BDQ12DRAFT_680426</name>
</gene>
<feature type="transmembrane region" description="Helical" evidence="1">
    <location>
        <begin position="89"/>
        <end position="112"/>
    </location>
</feature>
<proteinExistence type="predicted"/>
<accession>A0A5C3M650</accession>
<keyword evidence="1" id="KW-0472">Membrane</keyword>
<organism evidence="2 3">
    <name type="scientific">Crucibulum laeve</name>
    <dbReference type="NCBI Taxonomy" id="68775"/>
    <lineage>
        <taxon>Eukaryota</taxon>
        <taxon>Fungi</taxon>
        <taxon>Dikarya</taxon>
        <taxon>Basidiomycota</taxon>
        <taxon>Agaricomycotina</taxon>
        <taxon>Agaricomycetes</taxon>
        <taxon>Agaricomycetidae</taxon>
        <taxon>Agaricales</taxon>
        <taxon>Agaricineae</taxon>
        <taxon>Nidulariaceae</taxon>
        <taxon>Crucibulum</taxon>
    </lineage>
</organism>
<dbReference type="EMBL" id="ML213597">
    <property type="protein sequence ID" value="TFK40153.1"/>
    <property type="molecule type" value="Genomic_DNA"/>
</dbReference>
<dbReference type="AlphaFoldDB" id="A0A5C3M650"/>
<sequence>MSLISLKNLQLPPSALLAESSSRNHPIFHGEGLGAKTNKIQEGELFEKLISERSRGGDSLPPYVTDASLPAYSPGRYVLHPEPNTLARVLFKLGFLFPPLWLLGTLSLICPLRVSRDSSHPKYFDKPDTEQTSLYASVRDVEIKWGKRCLAALLILMCVGIAVGISLWGAMKMKRQNA</sequence>
<reference evidence="2 3" key="1">
    <citation type="journal article" date="2019" name="Nat. Ecol. Evol.">
        <title>Megaphylogeny resolves global patterns of mushroom evolution.</title>
        <authorList>
            <person name="Varga T."/>
            <person name="Krizsan K."/>
            <person name="Foldi C."/>
            <person name="Dima B."/>
            <person name="Sanchez-Garcia M."/>
            <person name="Sanchez-Ramirez S."/>
            <person name="Szollosi G.J."/>
            <person name="Szarkandi J.G."/>
            <person name="Papp V."/>
            <person name="Albert L."/>
            <person name="Andreopoulos W."/>
            <person name="Angelini C."/>
            <person name="Antonin V."/>
            <person name="Barry K.W."/>
            <person name="Bougher N.L."/>
            <person name="Buchanan P."/>
            <person name="Buyck B."/>
            <person name="Bense V."/>
            <person name="Catcheside P."/>
            <person name="Chovatia M."/>
            <person name="Cooper J."/>
            <person name="Damon W."/>
            <person name="Desjardin D."/>
            <person name="Finy P."/>
            <person name="Geml J."/>
            <person name="Haridas S."/>
            <person name="Hughes K."/>
            <person name="Justo A."/>
            <person name="Karasinski D."/>
            <person name="Kautmanova I."/>
            <person name="Kiss B."/>
            <person name="Kocsube S."/>
            <person name="Kotiranta H."/>
            <person name="LaButti K.M."/>
            <person name="Lechner B.E."/>
            <person name="Liimatainen K."/>
            <person name="Lipzen A."/>
            <person name="Lukacs Z."/>
            <person name="Mihaltcheva S."/>
            <person name="Morgado L.N."/>
            <person name="Niskanen T."/>
            <person name="Noordeloos M.E."/>
            <person name="Ohm R.A."/>
            <person name="Ortiz-Santana B."/>
            <person name="Ovrebo C."/>
            <person name="Racz N."/>
            <person name="Riley R."/>
            <person name="Savchenko A."/>
            <person name="Shiryaev A."/>
            <person name="Soop K."/>
            <person name="Spirin V."/>
            <person name="Szebenyi C."/>
            <person name="Tomsovsky M."/>
            <person name="Tulloss R.E."/>
            <person name="Uehling J."/>
            <person name="Grigoriev I.V."/>
            <person name="Vagvolgyi C."/>
            <person name="Papp T."/>
            <person name="Martin F.M."/>
            <person name="Miettinen O."/>
            <person name="Hibbett D.S."/>
            <person name="Nagy L.G."/>
        </authorList>
    </citation>
    <scope>NUCLEOTIDE SEQUENCE [LARGE SCALE GENOMIC DNA]</scope>
    <source>
        <strain evidence="2 3">CBS 166.37</strain>
    </source>
</reference>
<protein>
    <submittedName>
        <fullName evidence="2">Uncharacterized protein</fullName>
    </submittedName>
</protein>
<evidence type="ECO:0000256" key="1">
    <source>
        <dbReference type="SAM" id="Phobius"/>
    </source>
</evidence>